<evidence type="ECO:0000313" key="2">
    <source>
        <dbReference type="Proteomes" id="UP001600165"/>
    </source>
</evidence>
<proteinExistence type="predicted"/>
<name>A0ABW6ID36_9CYAN</name>
<organism evidence="1 2">
    <name type="scientific">Almyronema epifaneia S1</name>
    <dbReference type="NCBI Taxonomy" id="2991925"/>
    <lineage>
        <taxon>Bacteria</taxon>
        <taxon>Bacillati</taxon>
        <taxon>Cyanobacteriota</taxon>
        <taxon>Cyanophyceae</taxon>
        <taxon>Nodosilineales</taxon>
        <taxon>Nodosilineaceae</taxon>
        <taxon>Almyronema</taxon>
        <taxon>Almyronema epifaneia</taxon>
    </lineage>
</organism>
<sequence>IAGQQALVSEGESTGQGLLPAGIRSYRYVVDWGDRILVGSTYDIATQQYERNKQVLAAMMNSLQRLP</sequence>
<reference evidence="1 2" key="1">
    <citation type="submission" date="2024-10" db="EMBL/GenBank/DDBJ databases">
        <authorList>
            <person name="Ratan Roy A."/>
            <person name="Morales Sandoval P.H."/>
            <person name="De Los Santos Villalobos S."/>
            <person name="Chakraborty S."/>
            <person name="Mukherjee J."/>
        </authorList>
    </citation>
    <scope>NUCLEOTIDE SEQUENCE [LARGE SCALE GENOMIC DNA]</scope>
    <source>
        <strain evidence="1 2">S1</strain>
    </source>
</reference>
<keyword evidence="2" id="KW-1185">Reference proteome</keyword>
<accession>A0ABW6ID36</accession>
<gene>
    <name evidence="1" type="ORF">ACFVKH_04875</name>
</gene>
<evidence type="ECO:0000313" key="1">
    <source>
        <dbReference type="EMBL" id="MFE4105600.1"/>
    </source>
</evidence>
<dbReference type="Proteomes" id="UP001600165">
    <property type="component" value="Unassembled WGS sequence"/>
</dbReference>
<comment type="caution">
    <text evidence="1">The sequence shown here is derived from an EMBL/GenBank/DDBJ whole genome shotgun (WGS) entry which is preliminary data.</text>
</comment>
<dbReference type="EMBL" id="JBHZOL010000030">
    <property type="protein sequence ID" value="MFE4105600.1"/>
    <property type="molecule type" value="Genomic_DNA"/>
</dbReference>
<feature type="non-terminal residue" evidence="1">
    <location>
        <position position="1"/>
    </location>
</feature>
<protein>
    <submittedName>
        <fullName evidence="1">Uncharacterized protein</fullName>
    </submittedName>
</protein>